<dbReference type="InterPro" id="IPR029047">
    <property type="entry name" value="HSP70_peptide-bd_sf"/>
</dbReference>
<dbReference type="FunFam" id="3.30.420.40:FF:000172">
    <property type="entry name" value="Heat shock 70 kDa protein"/>
    <property type="match status" value="1"/>
</dbReference>
<proteinExistence type="inferred from homology"/>
<evidence type="ECO:0000256" key="1">
    <source>
        <dbReference type="ARBA" id="ARBA00007381"/>
    </source>
</evidence>
<keyword evidence="2" id="KW-0547">Nucleotide-binding</keyword>
<comment type="caution">
    <text evidence="4">The sequence shown here is derived from an EMBL/GenBank/DDBJ whole genome shotgun (WGS) entry which is preliminary data.</text>
</comment>
<dbReference type="GO" id="GO:0140662">
    <property type="term" value="F:ATP-dependent protein folding chaperone"/>
    <property type="evidence" value="ECO:0007669"/>
    <property type="project" value="InterPro"/>
</dbReference>
<dbReference type="PANTHER" id="PTHR19375">
    <property type="entry name" value="HEAT SHOCK PROTEIN 70KDA"/>
    <property type="match status" value="1"/>
</dbReference>
<dbReference type="InterPro" id="IPR013126">
    <property type="entry name" value="Hsp_70_fam"/>
</dbReference>
<keyword evidence="3" id="KW-0067">ATP-binding</keyword>
<dbReference type="SUPFAM" id="SSF53067">
    <property type="entry name" value="Actin-like ATPase domain"/>
    <property type="match status" value="1"/>
</dbReference>
<evidence type="ECO:0000256" key="2">
    <source>
        <dbReference type="ARBA" id="ARBA00022741"/>
    </source>
</evidence>
<dbReference type="PROSITE" id="PS01036">
    <property type="entry name" value="HSP70_3"/>
    <property type="match status" value="1"/>
</dbReference>
<evidence type="ECO:0000313" key="5">
    <source>
        <dbReference type="Proteomes" id="UP000029725"/>
    </source>
</evidence>
<dbReference type="SUPFAM" id="SSF100920">
    <property type="entry name" value="Heat shock protein 70kD (HSP70), peptide-binding domain"/>
    <property type="match status" value="1"/>
</dbReference>
<dbReference type="Gene3D" id="2.60.34.10">
    <property type="entry name" value="Substrate Binding Domain Of DNAk, Chain A, domain 1"/>
    <property type="match status" value="1"/>
</dbReference>
<dbReference type="PRINTS" id="PR00301">
    <property type="entry name" value="HEATSHOCK70"/>
</dbReference>
<dbReference type="GO" id="GO:0005524">
    <property type="term" value="F:ATP binding"/>
    <property type="evidence" value="ECO:0007669"/>
    <property type="project" value="UniProtKB-KW"/>
</dbReference>
<evidence type="ECO:0008006" key="6">
    <source>
        <dbReference type="Google" id="ProtNLM"/>
    </source>
</evidence>
<dbReference type="FunFam" id="3.90.640.10:FF:000010">
    <property type="entry name" value="heat shock 70 kDa protein 14"/>
    <property type="match status" value="1"/>
</dbReference>
<gene>
    <name evidence="4" type="ORF">DI09_281p20</name>
</gene>
<dbReference type="HOGENOM" id="CLU_005965_9_1_1"/>
<dbReference type="Proteomes" id="UP000029725">
    <property type="component" value="Unassembled WGS sequence"/>
</dbReference>
<dbReference type="PROSITE" id="PS00329">
    <property type="entry name" value="HSP70_2"/>
    <property type="match status" value="1"/>
</dbReference>
<dbReference type="VEuPathDB" id="MicrosporidiaDB:DI09_281p20"/>
<dbReference type="AlphaFoldDB" id="A0A098VRS5"/>
<protein>
    <recommendedName>
        <fullName evidence="6">Heat shock protein 70</fullName>
    </recommendedName>
</protein>
<dbReference type="RefSeq" id="XP_013238194.1">
    <property type="nucleotide sequence ID" value="XM_013382740.1"/>
</dbReference>
<keyword evidence="5" id="KW-1185">Reference proteome</keyword>
<comment type="similarity">
    <text evidence="1">Belongs to the heat shock protein 70 family.</text>
</comment>
<feature type="non-terminal residue" evidence="4">
    <location>
        <position position="228"/>
    </location>
</feature>
<organism evidence="4 5">
    <name type="scientific">Mitosporidium daphniae</name>
    <dbReference type="NCBI Taxonomy" id="1485682"/>
    <lineage>
        <taxon>Eukaryota</taxon>
        <taxon>Fungi</taxon>
        <taxon>Fungi incertae sedis</taxon>
        <taxon>Microsporidia</taxon>
        <taxon>Mitosporidium</taxon>
    </lineage>
</organism>
<accession>A0A098VRS5</accession>
<dbReference type="OrthoDB" id="2401965at2759"/>
<dbReference type="Gene3D" id="3.30.420.40">
    <property type="match status" value="2"/>
</dbReference>
<evidence type="ECO:0000313" key="4">
    <source>
        <dbReference type="EMBL" id="KGG51758.1"/>
    </source>
</evidence>
<dbReference type="InterPro" id="IPR043129">
    <property type="entry name" value="ATPase_NBD"/>
</dbReference>
<evidence type="ECO:0000256" key="3">
    <source>
        <dbReference type="ARBA" id="ARBA00022840"/>
    </source>
</evidence>
<dbReference type="EMBL" id="JMKJ01000201">
    <property type="protein sequence ID" value="KGG51758.1"/>
    <property type="molecule type" value="Genomic_DNA"/>
</dbReference>
<dbReference type="InterPro" id="IPR018181">
    <property type="entry name" value="Heat_shock_70_CS"/>
</dbReference>
<name>A0A098VRS5_9MICR</name>
<dbReference type="GeneID" id="25259357"/>
<reference evidence="4 5" key="1">
    <citation type="submission" date="2014-04" db="EMBL/GenBank/DDBJ databases">
        <title>A new species of microsporidia sheds light on the evolution of extreme parasitism.</title>
        <authorList>
            <person name="Haag K.L."/>
            <person name="James T.Y."/>
            <person name="Larsson R."/>
            <person name="Schaer T.M."/>
            <person name="Refardt D."/>
            <person name="Pombert J.-F."/>
            <person name="Ebert D."/>
        </authorList>
    </citation>
    <scope>NUCLEOTIDE SEQUENCE [LARGE SCALE GENOMIC DNA]</scope>
    <source>
        <strain evidence="4 5">UGP3</strain>
        <tissue evidence="4">Spores</tissue>
    </source>
</reference>
<dbReference type="Gene3D" id="3.90.640.10">
    <property type="entry name" value="Actin, Chain A, domain 4"/>
    <property type="match status" value="1"/>
</dbReference>
<dbReference type="Pfam" id="PF00012">
    <property type="entry name" value="HSP70"/>
    <property type="match status" value="1"/>
</dbReference>
<sequence>MIALVFDLGGGTFDVSLLTIDEGVFEVLAIAGDPHLGGEDFDNNLLKHFLKIASQRFKADFTDNMVIVSKLKREVEKVKKILSYEESATLTIENFYKGEDFSEKITRARFEDLNRDLFMKTLKPVAQVLEDAKVSKSNVDEVVLVGGSTRIPFVQKILQDFFNGKKLKKDINPDEAIAYGAAVQAAIISGKDKSSGIVLLDVCPPSLSIETTGGVMTTLIKRNTAIPS</sequence>